<dbReference type="NCBIfam" id="TIGR00652">
    <property type="entry name" value="DapF"/>
    <property type="match status" value="1"/>
</dbReference>
<dbReference type="RefSeq" id="WP_112583131.1">
    <property type="nucleotide sequence ID" value="NZ_PYAA01000008.1"/>
</dbReference>
<comment type="subcellular location">
    <subcellularLocation>
        <location evidence="3">Cytoplasm</location>
    </subcellularLocation>
</comment>
<keyword evidence="3" id="KW-0028">Amino-acid biosynthesis</keyword>
<evidence type="ECO:0000256" key="3">
    <source>
        <dbReference type="HAMAP-Rule" id="MF_00197"/>
    </source>
</evidence>
<sequence length="300" mass="30729">MTSLQGEGLPRFAKYQAMGNDYLVVDPEDALPAAPATAVAMCDRHFGIGADGIVFRGPPAGAGQPMPVRLFNPDGSPCERSANGLRILALHLSRGGGTEFVLDTGFGHTSVRVLDRSAGLVSIDLGRPDFDADAVGLVGGSGPVVDHPLSVAGRTLRVTCVHNGNPHAVVVLPADDESAARELGPLIVRHSAFRTRVNVEFAVVRDRSSLEVVVWERGAGPVLASGSGACAAAAAVRRLGLVGDEVNVRMRGGAVTVSVDAGGAVRLTGPVEEVATGRVSAGLAARAGRPTRPVPTSSSS</sequence>
<name>A0A328N718_9ACTN</name>
<feature type="binding site" evidence="3">
    <location>
        <begin position="226"/>
        <end position="227"/>
    </location>
    <ligand>
        <name>substrate</name>
    </ligand>
</feature>
<dbReference type="GO" id="GO:0009089">
    <property type="term" value="P:lysine biosynthetic process via diaminopimelate"/>
    <property type="evidence" value="ECO:0007669"/>
    <property type="project" value="UniProtKB-UniRule"/>
</dbReference>
<dbReference type="EC" id="5.1.1.7" evidence="3 4"/>
<dbReference type="Gene3D" id="3.10.310.10">
    <property type="entry name" value="Diaminopimelate Epimerase, Chain A, domain 1"/>
    <property type="match status" value="2"/>
</dbReference>
<comment type="pathway">
    <text evidence="3">Amino-acid biosynthesis; L-lysine biosynthesis via DAP pathway; DL-2,6-diaminopimelate from LL-2,6-diaminopimelate: step 1/1.</text>
</comment>
<comment type="similarity">
    <text evidence="1 3">Belongs to the diaminopimelate epimerase family.</text>
</comment>
<dbReference type="PANTHER" id="PTHR31689">
    <property type="entry name" value="DIAMINOPIMELATE EPIMERASE, CHLOROPLASTIC"/>
    <property type="match status" value="1"/>
</dbReference>
<comment type="caution">
    <text evidence="5">The sequence shown here is derived from an EMBL/GenBank/DDBJ whole genome shotgun (WGS) entry which is preliminary data.</text>
</comment>
<dbReference type="Pfam" id="PF01678">
    <property type="entry name" value="DAP_epimerase"/>
    <property type="match status" value="2"/>
</dbReference>
<reference evidence="5 6" key="1">
    <citation type="submission" date="2018-03" db="EMBL/GenBank/DDBJ databases">
        <title>Defining the species Micromonospora saelicesensis and Micromonospora noduli under the framework of genomics.</title>
        <authorList>
            <person name="Riesco R."/>
            <person name="Trujillo M.E."/>
        </authorList>
    </citation>
    <scope>NUCLEOTIDE SEQUENCE [LARGE SCALE GENOMIC DNA]</scope>
    <source>
        <strain evidence="5 6">LAH08</strain>
    </source>
</reference>
<keyword evidence="3" id="KW-0457">Lysine biosynthesis</keyword>
<dbReference type="UniPathway" id="UPA00034">
    <property type="reaction ID" value="UER00025"/>
</dbReference>
<feature type="binding site" evidence="3">
    <location>
        <position position="20"/>
    </location>
    <ligand>
        <name>substrate</name>
    </ligand>
</feature>
<comment type="function">
    <text evidence="3">Catalyzes the stereoinversion of LL-2,6-diaminopimelate (L,L-DAP) to meso-diaminopimelate (meso-DAP), a precursor of L-lysine and an essential component of the bacterial peptidoglycan.</text>
</comment>
<feature type="binding site" evidence="3">
    <location>
        <position position="198"/>
    </location>
    <ligand>
        <name>substrate</name>
    </ligand>
</feature>
<dbReference type="EMBL" id="PYAA01000008">
    <property type="protein sequence ID" value="RAO04275.1"/>
    <property type="molecule type" value="Genomic_DNA"/>
</dbReference>
<dbReference type="SUPFAM" id="SSF54506">
    <property type="entry name" value="Diaminopimelate epimerase-like"/>
    <property type="match status" value="2"/>
</dbReference>
<evidence type="ECO:0000313" key="6">
    <source>
        <dbReference type="Proteomes" id="UP000248966"/>
    </source>
</evidence>
<dbReference type="HAMAP" id="MF_00197">
    <property type="entry name" value="DAP_epimerase"/>
    <property type="match status" value="1"/>
</dbReference>
<evidence type="ECO:0000256" key="2">
    <source>
        <dbReference type="ARBA" id="ARBA00023235"/>
    </source>
</evidence>
<comment type="subunit">
    <text evidence="3">Homodimer.</text>
</comment>
<dbReference type="PANTHER" id="PTHR31689:SF0">
    <property type="entry name" value="DIAMINOPIMELATE EPIMERASE"/>
    <property type="match status" value="1"/>
</dbReference>
<feature type="site" description="Could be important to modulate the pK values of the two catalytic cysteine residues" evidence="3">
    <location>
        <position position="167"/>
    </location>
</feature>
<organism evidence="5 6">
    <name type="scientific">Micromonospora noduli</name>
    <dbReference type="NCBI Taxonomy" id="709876"/>
    <lineage>
        <taxon>Bacteria</taxon>
        <taxon>Bacillati</taxon>
        <taxon>Actinomycetota</taxon>
        <taxon>Actinomycetes</taxon>
        <taxon>Micromonosporales</taxon>
        <taxon>Micromonosporaceae</taxon>
        <taxon>Micromonospora</taxon>
    </lineage>
</organism>
<dbReference type="GO" id="GO:0005829">
    <property type="term" value="C:cytosol"/>
    <property type="evidence" value="ECO:0007669"/>
    <property type="project" value="TreeGrafter"/>
</dbReference>
<dbReference type="InterPro" id="IPR001653">
    <property type="entry name" value="DAP_epimerase_DapF"/>
</dbReference>
<comment type="catalytic activity">
    <reaction evidence="3">
        <text>(2S,6S)-2,6-diaminopimelate = meso-2,6-diaminopimelate</text>
        <dbReference type="Rhea" id="RHEA:15393"/>
        <dbReference type="ChEBI" id="CHEBI:57609"/>
        <dbReference type="ChEBI" id="CHEBI:57791"/>
        <dbReference type="EC" id="5.1.1.7"/>
    </reaction>
</comment>
<feature type="binding site" evidence="3">
    <location>
        <position position="165"/>
    </location>
    <ligand>
        <name>substrate</name>
    </ligand>
</feature>
<protein>
    <recommendedName>
        <fullName evidence="3 4">Diaminopimelate epimerase</fullName>
        <shortName evidence="3">DAP epimerase</shortName>
        <ecNumber evidence="3 4">5.1.1.7</ecNumber>
    </recommendedName>
    <alternativeName>
        <fullName evidence="3">PLP-independent amino acid racemase</fullName>
    </alternativeName>
</protein>
<feature type="site" description="Could be important to modulate the pK values of the two catalytic cysteine residues" evidence="3">
    <location>
        <position position="216"/>
    </location>
</feature>
<evidence type="ECO:0000313" key="5">
    <source>
        <dbReference type="EMBL" id="RAO04275.1"/>
    </source>
</evidence>
<keyword evidence="2 3" id="KW-0413">Isomerase</keyword>
<dbReference type="AlphaFoldDB" id="A0A328N718"/>
<evidence type="ECO:0000256" key="4">
    <source>
        <dbReference type="NCBIfam" id="TIGR00652"/>
    </source>
</evidence>
<feature type="binding site" evidence="3">
    <location>
        <begin position="216"/>
        <end position="217"/>
    </location>
    <ligand>
        <name>substrate</name>
    </ligand>
</feature>
<evidence type="ECO:0000256" key="1">
    <source>
        <dbReference type="ARBA" id="ARBA00010219"/>
    </source>
</evidence>
<gene>
    <name evidence="3" type="primary">dapF</name>
    <name evidence="5" type="ORF">LAH08_01623</name>
</gene>
<feature type="binding site" evidence="3">
    <location>
        <position position="72"/>
    </location>
    <ligand>
        <name>substrate</name>
    </ligand>
</feature>
<comment type="caution">
    <text evidence="3">Lacks conserved residue(s) required for the propagation of feature annotation.</text>
</comment>
<accession>A0A328N718</accession>
<dbReference type="GO" id="GO:0008837">
    <property type="term" value="F:diaminopimelate epimerase activity"/>
    <property type="evidence" value="ECO:0007669"/>
    <property type="project" value="UniProtKB-UniRule"/>
</dbReference>
<keyword evidence="3" id="KW-0963">Cytoplasm</keyword>
<proteinExistence type="inferred from homology"/>
<dbReference type="Proteomes" id="UP000248966">
    <property type="component" value="Unassembled WGS sequence"/>
</dbReference>